<feature type="domain" description="Sm" evidence="1">
    <location>
        <begin position="27"/>
        <end position="86"/>
    </location>
</feature>
<dbReference type="InterPro" id="IPR010920">
    <property type="entry name" value="LSM_dom_sf"/>
</dbReference>
<dbReference type="InterPro" id="IPR050914">
    <property type="entry name" value="snRNP_SmB/NAA38-like"/>
</dbReference>
<protein>
    <submittedName>
        <fullName evidence="2">Sm domain-containing protein</fullName>
    </submittedName>
</protein>
<dbReference type="GO" id="GO:0031417">
    <property type="term" value="C:NatC complex"/>
    <property type="evidence" value="ECO:0007669"/>
    <property type="project" value="InterPro"/>
</dbReference>
<name>T0RSR7_SCHJY</name>
<organism evidence="2 4">
    <name type="scientific">Schizosaccharomyces japonicus (strain yFS275 / FY16936)</name>
    <name type="common">Fission yeast</name>
    <dbReference type="NCBI Taxonomy" id="402676"/>
    <lineage>
        <taxon>Eukaryota</taxon>
        <taxon>Fungi</taxon>
        <taxon>Dikarya</taxon>
        <taxon>Ascomycota</taxon>
        <taxon>Taphrinomycotina</taxon>
        <taxon>Schizosaccharomycetes</taxon>
        <taxon>Schizosaccharomycetales</taxon>
        <taxon>Schizosaccharomycetaceae</taxon>
        <taxon>Schizosaccharomyces</taxon>
    </lineage>
</organism>
<dbReference type="InterPro" id="IPR001163">
    <property type="entry name" value="Sm_dom_euk/arc"/>
</dbReference>
<dbReference type="PANTHER" id="PTHR10701:SF5">
    <property type="entry name" value="N-ALPHA-ACETYLTRANSFERASE 38, NATC AUXILIARY SUBUNIT"/>
    <property type="match status" value="1"/>
</dbReference>
<evidence type="ECO:0000313" key="2">
    <source>
        <dbReference type="EMBL" id="EQC52970.1"/>
    </source>
</evidence>
<sequence length="92" mass="10636">MLKDISQKLRSMYQPTDLNMQKEPRQLLESWLNKSVRIEVSDGRVFFGDFMCTDHEGSAILANTTEWNQGRNRNVSMVVIPGKHIKKFSVHA</sequence>
<evidence type="ECO:0000313" key="4">
    <source>
        <dbReference type="Proteomes" id="UP000001744"/>
    </source>
</evidence>
<keyword evidence="4" id="KW-1185">Reference proteome</keyword>
<dbReference type="VEuPathDB" id="FungiDB:SJAG_06449"/>
<evidence type="ECO:0000313" key="3">
    <source>
        <dbReference type="JaponicusDB" id="SJAG_06449"/>
    </source>
</evidence>
<dbReference type="EMBL" id="KE651168">
    <property type="protein sequence ID" value="EQC52970.1"/>
    <property type="molecule type" value="Genomic_DNA"/>
</dbReference>
<reference evidence="2 4" key="1">
    <citation type="journal article" date="2011" name="Science">
        <title>Comparative functional genomics of the fission yeasts.</title>
        <authorList>
            <person name="Rhind N."/>
            <person name="Chen Z."/>
            <person name="Yassour M."/>
            <person name="Thompson D.A."/>
            <person name="Haas B.J."/>
            <person name="Habib N."/>
            <person name="Wapinski I."/>
            <person name="Roy S."/>
            <person name="Lin M.F."/>
            <person name="Heiman D.I."/>
            <person name="Young S.K."/>
            <person name="Furuya K."/>
            <person name="Guo Y."/>
            <person name="Pidoux A."/>
            <person name="Chen H.M."/>
            <person name="Robbertse B."/>
            <person name="Goldberg J.M."/>
            <person name="Aoki K."/>
            <person name="Bayne E.H."/>
            <person name="Berlin A.M."/>
            <person name="Desjardins C.A."/>
            <person name="Dobbs E."/>
            <person name="Dukaj L."/>
            <person name="Fan L."/>
            <person name="FitzGerald M.G."/>
            <person name="French C."/>
            <person name="Gujja S."/>
            <person name="Hansen K."/>
            <person name="Keifenheim D."/>
            <person name="Levin J.Z."/>
            <person name="Mosher R.A."/>
            <person name="Mueller C.A."/>
            <person name="Pfiffner J."/>
            <person name="Priest M."/>
            <person name="Russ C."/>
            <person name="Smialowska A."/>
            <person name="Swoboda P."/>
            <person name="Sykes S.M."/>
            <person name="Vaughn M."/>
            <person name="Vengrova S."/>
            <person name="Yoder R."/>
            <person name="Zeng Q."/>
            <person name="Allshire R."/>
            <person name="Baulcombe D."/>
            <person name="Birren B.W."/>
            <person name="Brown W."/>
            <person name="Ekwall K."/>
            <person name="Kellis M."/>
            <person name="Leatherwood J."/>
            <person name="Levin H."/>
            <person name="Margalit H."/>
            <person name="Martienssen R."/>
            <person name="Nieduszynski C.A."/>
            <person name="Spatafora J.W."/>
            <person name="Friedman N."/>
            <person name="Dalgaard J.Z."/>
            <person name="Baumann P."/>
            <person name="Niki H."/>
            <person name="Regev A."/>
            <person name="Nusbaum C."/>
        </authorList>
    </citation>
    <scope>NUCLEOTIDE SEQUENCE [LARGE SCALE GENOMIC DNA]</scope>
    <source>
        <strain evidence="4">yFS275 / FY16936</strain>
    </source>
</reference>
<dbReference type="Pfam" id="PF01423">
    <property type="entry name" value="LSM"/>
    <property type="match status" value="1"/>
</dbReference>
<dbReference type="OMA" id="TDHEGTA"/>
<dbReference type="AlphaFoldDB" id="T0RSR7"/>
<dbReference type="HOGENOM" id="CLU_076902_4_0_1"/>
<dbReference type="InterPro" id="IPR034110">
    <property type="entry name" value="LSMD1_Sm"/>
</dbReference>
<dbReference type="PANTHER" id="PTHR10701">
    <property type="entry name" value="SMALL NUCLEAR RIBONUCLEOPROTEIN-ASSOCIATED PROTEIN B AND N"/>
    <property type="match status" value="1"/>
</dbReference>
<dbReference type="GeneID" id="22831135"/>
<dbReference type="Gene3D" id="2.30.30.100">
    <property type="match status" value="1"/>
</dbReference>
<dbReference type="RefSeq" id="XP_011049061.1">
    <property type="nucleotide sequence ID" value="XM_011050759.1"/>
</dbReference>
<proteinExistence type="predicted"/>
<dbReference type="GO" id="GO:0120114">
    <property type="term" value="C:Sm-like protein family complex"/>
    <property type="evidence" value="ECO:0007669"/>
    <property type="project" value="UniProtKB-ARBA"/>
</dbReference>
<dbReference type="eggNOG" id="ENOG502RS0H">
    <property type="taxonomic scope" value="Eukaryota"/>
</dbReference>
<dbReference type="CDD" id="cd06168">
    <property type="entry name" value="LSMD1"/>
    <property type="match status" value="1"/>
</dbReference>
<evidence type="ECO:0000259" key="1">
    <source>
        <dbReference type="Pfam" id="PF01423"/>
    </source>
</evidence>
<dbReference type="SUPFAM" id="SSF50182">
    <property type="entry name" value="Sm-like ribonucleoproteins"/>
    <property type="match status" value="1"/>
</dbReference>
<accession>T0RSR7</accession>
<dbReference type="JaponicusDB" id="SJAG_06449">
    <property type="gene designation" value="naa38"/>
</dbReference>
<dbReference type="Proteomes" id="UP000001744">
    <property type="component" value="Unassembled WGS sequence"/>
</dbReference>
<dbReference type="OrthoDB" id="368909at2759"/>
<dbReference type="STRING" id="402676.T0RSR7"/>
<gene>
    <name evidence="3" type="primary">naa38</name>
    <name evidence="2" type="ORF">SJAG_06449</name>
</gene>